<dbReference type="PROSITE" id="PS01245">
    <property type="entry name" value="RIO1"/>
    <property type="match status" value="1"/>
</dbReference>
<dbReference type="Gene3D" id="1.10.10.10">
    <property type="entry name" value="Winged helix-like DNA-binding domain superfamily/Winged helix DNA-binding domain"/>
    <property type="match status" value="1"/>
</dbReference>
<comment type="catalytic activity">
    <reaction evidence="12">
        <text>L-seryl-[protein] + ATP = O-phospho-L-seryl-[protein] + ADP + H(+)</text>
        <dbReference type="Rhea" id="RHEA:17989"/>
        <dbReference type="Rhea" id="RHEA-COMP:9863"/>
        <dbReference type="Rhea" id="RHEA-COMP:11604"/>
        <dbReference type="ChEBI" id="CHEBI:15378"/>
        <dbReference type="ChEBI" id="CHEBI:29999"/>
        <dbReference type="ChEBI" id="CHEBI:30616"/>
        <dbReference type="ChEBI" id="CHEBI:83421"/>
        <dbReference type="ChEBI" id="CHEBI:456216"/>
        <dbReference type="EC" id="2.7.11.1"/>
    </reaction>
</comment>
<reference evidence="17" key="1">
    <citation type="submission" date="2013-10" db="EMBL/GenBank/DDBJ databases">
        <title>Genomic analysis of the causative agents of coccidiosis in chickens.</title>
        <authorList>
            <person name="Reid A.J."/>
            <person name="Blake D."/>
            <person name="Billington K."/>
            <person name="Browne H."/>
            <person name="Dunn M."/>
            <person name="Hung S."/>
            <person name="Kawahara F."/>
            <person name="Miranda-Saavedra D."/>
            <person name="Mourier T."/>
            <person name="Nagra H."/>
            <person name="Otto T.D."/>
            <person name="Rawlings N."/>
            <person name="Sanchez A."/>
            <person name="Sanders M."/>
            <person name="Subramaniam C."/>
            <person name="Tay Y."/>
            <person name="Dear P."/>
            <person name="Doerig C."/>
            <person name="Gruber A."/>
            <person name="Parkinson J."/>
            <person name="Shirley M."/>
            <person name="Wan K.L."/>
            <person name="Berriman M."/>
            <person name="Tomley F."/>
            <person name="Pain A."/>
        </authorList>
    </citation>
    <scope>NUCLEOTIDE SEQUENCE [LARGE SCALE GENOMIC DNA]</scope>
    <source>
        <strain evidence="17">Houghton</strain>
    </source>
</reference>
<feature type="compositionally biased region" description="Basic and acidic residues" evidence="15">
    <location>
        <begin position="377"/>
        <end position="386"/>
    </location>
</feature>
<evidence type="ECO:0000313" key="17">
    <source>
        <dbReference type="EMBL" id="CDI81639.1"/>
    </source>
</evidence>
<feature type="compositionally biased region" description="Basic and acidic residues" evidence="15">
    <location>
        <begin position="468"/>
        <end position="480"/>
    </location>
</feature>
<evidence type="ECO:0000256" key="10">
    <source>
        <dbReference type="ARBA" id="ARBA00022842"/>
    </source>
</evidence>
<evidence type="ECO:0000256" key="11">
    <source>
        <dbReference type="ARBA" id="ARBA00047899"/>
    </source>
</evidence>
<evidence type="ECO:0000256" key="2">
    <source>
        <dbReference type="ARBA" id="ARBA00009196"/>
    </source>
</evidence>
<dbReference type="GO" id="GO:0005524">
    <property type="term" value="F:ATP binding"/>
    <property type="evidence" value="ECO:0007669"/>
    <property type="project" value="UniProtKB-KW"/>
</dbReference>
<feature type="domain" description="RIO kinase" evidence="16">
    <location>
        <begin position="55"/>
        <end position="280"/>
    </location>
</feature>
<dbReference type="EC" id="2.7.11.1" evidence="3"/>
<evidence type="ECO:0000256" key="13">
    <source>
        <dbReference type="ARBA" id="ARBA00068353"/>
    </source>
</evidence>
<dbReference type="GO" id="GO:0046872">
    <property type="term" value="F:metal ion binding"/>
    <property type="evidence" value="ECO:0007669"/>
    <property type="project" value="UniProtKB-KW"/>
</dbReference>
<comment type="similarity">
    <text evidence="2">Belongs to the protein kinase superfamily. RIO-type Ser/Thr kinase family.</text>
</comment>
<accession>U6GSS9</accession>
<dbReference type="PANTHER" id="PTHR45852:SF1">
    <property type="entry name" value="SERINE_THREONINE-PROTEIN KINASE RIO2"/>
    <property type="match status" value="1"/>
</dbReference>
<dbReference type="GO" id="GO:0030490">
    <property type="term" value="P:maturation of SSU-rRNA"/>
    <property type="evidence" value="ECO:0007669"/>
    <property type="project" value="TreeGrafter"/>
</dbReference>
<dbReference type="OrthoDB" id="10258631at2759"/>
<protein>
    <recommendedName>
        <fullName evidence="13">Serine/threonine-protein kinase RIO2</fullName>
        <ecNumber evidence="3">2.7.11.1</ecNumber>
    </recommendedName>
    <alternativeName>
        <fullName evidence="14">Serine/threonine-protein kinase rio2</fullName>
    </alternativeName>
</protein>
<evidence type="ECO:0000256" key="8">
    <source>
        <dbReference type="ARBA" id="ARBA00022777"/>
    </source>
</evidence>
<evidence type="ECO:0000256" key="14">
    <source>
        <dbReference type="ARBA" id="ARBA00068837"/>
    </source>
</evidence>
<dbReference type="Pfam" id="PF01163">
    <property type="entry name" value="RIO1"/>
    <property type="match status" value="1"/>
</dbReference>
<feature type="compositionally biased region" description="Basic residues" evidence="15">
    <location>
        <begin position="435"/>
        <end position="458"/>
    </location>
</feature>
<dbReference type="SUPFAM" id="SSF56112">
    <property type="entry name" value="Protein kinase-like (PK-like)"/>
    <property type="match status" value="1"/>
</dbReference>
<evidence type="ECO:0000256" key="9">
    <source>
        <dbReference type="ARBA" id="ARBA00022840"/>
    </source>
</evidence>
<evidence type="ECO:0000256" key="15">
    <source>
        <dbReference type="SAM" id="MobiDB-lite"/>
    </source>
</evidence>
<dbReference type="CDD" id="cd05144">
    <property type="entry name" value="RIO2_C"/>
    <property type="match status" value="1"/>
</dbReference>
<evidence type="ECO:0000259" key="16">
    <source>
        <dbReference type="SMART" id="SM00090"/>
    </source>
</evidence>
<dbReference type="Pfam" id="PF09202">
    <property type="entry name" value="Rio2_N"/>
    <property type="match status" value="1"/>
</dbReference>
<evidence type="ECO:0000256" key="12">
    <source>
        <dbReference type="ARBA" id="ARBA00048679"/>
    </source>
</evidence>
<dbReference type="Proteomes" id="UP000018201">
    <property type="component" value="Unassembled WGS sequence"/>
</dbReference>
<gene>
    <name evidence="17" type="ORF">EPH_0010040</name>
</gene>
<reference evidence="17" key="2">
    <citation type="submission" date="2013-10" db="EMBL/GenBank/DDBJ databases">
        <authorList>
            <person name="Aslett M."/>
        </authorList>
    </citation>
    <scope>NUCLEOTIDE SEQUENCE [LARGE SCALE GENOMIC DNA]</scope>
    <source>
        <strain evidence="17">Houghton</strain>
    </source>
</reference>
<evidence type="ECO:0000256" key="1">
    <source>
        <dbReference type="ARBA" id="ARBA00001946"/>
    </source>
</evidence>
<evidence type="ECO:0000256" key="4">
    <source>
        <dbReference type="ARBA" id="ARBA00022527"/>
    </source>
</evidence>
<feature type="compositionally biased region" description="Acidic residues" evidence="15">
    <location>
        <begin position="343"/>
        <end position="354"/>
    </location>
</feature>
<dbReference type="SUPFAM" id="SSF46785">
    <property type="entry name" value="Winged helix' DNA-binding domain"/>
    <property type="match status" value="1"/>
</dbReference>
<dbReference type="AlphaFoldDB" id="U6GSS9"/>
<keyword evidence="4" id="KW-0723">Serine/threonine-protein kinase</keyword>
<keyword evidence="5" id="KW-0808">Transferase</keyword>
<dbReference type="VEuPathDB" id="ToxoDB:EPH_0010040"/>
<keyword evidence="9" id="KW-0067">ATP-binding</keyword>
<evidence type="ECO:0000256" key="6">
    <source>
        <dbReference type="ARBA" id="ARBA00022723"/>
    </source>
</evidence>
<evidence type="ECO:0000256" key="7">
    <source>
        <dbReference type="ARBA" id="ARBA00022741"/>
    </source>
</evidence>
<dbReference type="GO" id="GO:0004674">
    <property type="term" value="F:protein serine/threonine kinase activity"/>
    <property type="evidence" value="ECO:0007669"/>
    <property type="project" value="UniProtKB-KW"/>
</dbReference>
<evidence type="ECO:0000313" key="18">
    <source>
        <dbReference type="Proteomes" id="UP000018201"/>
    </source>
</evidence>
<dbReference type="SMART" id="SM00090">
    <property type="entry name" value="RIO"/>
    <property type="match status" value="1"/>
</dbReference>
<dbReference type="FunFam" id="1.10.10.10:FF:000053">
    <property type="entry name" value="Serine/threonine-protein kinase RIO2"/>
    <property type="match status" value="1"/>
</dbReference>
<dbReference type="InterPro" id="IPR036390">
    <property type="entry name" value="WH_DNA-bd_sf"/>
</dbReference>
<keyword evidence="10" id="KW-0460">Magnesium</keyword>
<organism evidence="17 18">
    <name type="scientific">Eimeria praecox</name>
    <dbReference type="NCBI Taxonomy" id="51316"/>
    <lineage>
        <taxon>Eukaryota</taxon>
        <taxon>Sar</taxon>
        <taxon>Alveolata</taxon>
        <taxon>Apicomplexa</taxon>
        <taxon>Conoidasida</taxon>
        <taxon>Coccidia</taxon>
        <taxon>Eucoccidiorida</taxon>
        <taxon>Eimeriorina</taxon>
        <taxon>Eimeriidae</taxon>
        <taxon>Eimeria</taxon>
    </lineage>
</organism>
<dbReference type="InterPro" id="IPR018935">
    <property type="entry name" value="RIO_kinase_CS"/>
</dbReference>
<dbReference type="GO" id="GO:0005829">
    <property type="term" value="C:cytosol"/>
    <property type="evidence" value="ECO:0007669"/>
    <property type="project" value="TreeGrafter"/>
</dbReference>
<evidence type="ECO:0000256" key="3">
    <source>
        <dbReference type="ARBA" id="ARBA00012513"/>
    </source>
</evidence>
<feature type="region of interest" description="Disordered" evidence="15">
    <location>
        <begin position="328"/>
        <end position="480"/>
    </location>
</feature>
<dbReference type="InterPro" id="IPR030484">
    <property type="entry name" value="Rio2"/>
</dbReference>
<dbReference type="FunFam" id="3.30.200.20:FF:000052">
    <property type="entry name" value="Serine/threonine-protein kinase RIO2"/>
    <property type="match status" value="1"/>
</dbReference>
<dbReference type="InterPro" id="IPR018934">
    <property type="entry name" value="RIO_dom"/>
</dbReference>
<evidence type="ECO:0000256" key="5">
    <source>
        <dbReference type="ARBA" id="ARBA00022679"/>
    </source>
</evidence>
<dbReference type="InterPro" id="IPR015285">
    <property type="entry name" value="RIO2_wHTH_N"/>
</dbReference>
<comment type="catalytic activity">
    <reaction evidence="11">
        <text>L-threonyl-[protein] + ATP = O-phospho-L-threonyl-[protein] + ADP + H(+)</text>
        <dbReference type="Rhea" id="RHEA:46608"/>
        <dbReference type="Rhea" id="RHEA-COMP:11060"/>
        <dbReference type="Rhea" id="RHEA-COMP:11605"/>
        <dbReference type="ChEBI" id="CHEBI:15378"/>
        <dbReference type="ChEBI" id="CHEBI:30013"/>
        <dbReference type="ChEBI" id="CHEBI:30616"/>
        <dbReference type="ChEBI" id="CHEBI:61977"/>
        <dbReference type="ChEBI" id="CHEBI:456216"/>
        <dbReference type="EC" id="2.7.11.1"/>
    </reaction>
</comment>
<proteinExistence type="inferred from homology"/>
<dbReference type="InterPro" id="IPR036388">
    <property type="entry name" value="WH-like_DNA-bd_sf"/>
</dbReference>
<dbReference type="Gene3D" id="3.30.200.20">
    <property type="entry name" value="Phosphorylase Kinase, domain 1"/>
    <property type="match status" value="1"/>
</dbReference>
<dbReference type="EMBL" id="HG692110">
    <property type="protein sequence ID" value="CDI81639.1"/>
    <property type="molecule type" value="Genomic_DNA"/>
</dbReference>
<dbReference type="InterPro" id="IPR000687">
    <property type="entry name" value="RIO_kinase"/>
</dbReference>
<dbReference type="PANTHER" id="PTHR45852">
    <property type="entry name" value="SER/THR-PROTEIN KINASE RIO2"/>
    <property type="match status" value="1"/>
</dbReference>
<dbReference type="InterPro" id="IPR011009">
    <property type="entry name" value="Kinase-like_dom_sf"/>
</dbReference>
<dbReference type="Gene3D" id="1.10.510.10">
    <property type="entry name" value="Transferase(Phosphotransferase) domain 1"/>
    <property type="match status" value="1"/>
</dbReference>
<keyword evidence="7" id="KW-0547">Nucleotide-binding</keyword>
<name>U6GSS9_9EIME</name>
<keyword evidence="6" id="KW-0479">Metal-binding</keyword>
<comment type="cofactor">
    <cofactor evidence="1">
        <name>Mg(2+)</name>
        <dbReference type="ChEBI" id="CHEBI:18420"/>
    </cofactor>
</comment>
<keyword evidence="8" id="KW-0418">Kinase</keyword>
<sequence length="480" mass="54224">MTKAEFRVLTAVEMGMKNHEFVSSQLIEQLAGLRRHSIRQILSTLLKNKLIFHCSKSYDGYKLTYLGYDYLALNALVKRGLVKGVGVRVGVGKESDIHLCEGSDGSVLVLKLHRLGRISFRSIKKNRDYMQHRTHCSWHYLAHLAAAREFAYLKALHSHGFPVPEPVDTNRHAVLMEYVDAIPLTQVRELDEPLIVLEKLMKLIVRLAHCGLIHGDFNEFNLMISDKGHITMIDLPQMVSIYHPNAALYFDRDVQCIKRLFERKFLVDVTTVPQFDDVVGRHCRQPEAKRADEGHEEEAQEAESRVDLIAVSDGLNEQQSKLLESAIAASREADNESPYSGSEESDEESDEEDASAASEAASSHEEGTDSEGEAKEEESCLKREVEWPADSDEDSQQAKQSSNSSESGSEEEDENPSRPLPPEEQQALIHCWRPAARRHTRDAVRKRVQAQNKKKKSKGNFGCNKNAEGIRARQMTKFDC</sequence>
<dbReference type="GO" id="GO:0030688">
    <property type="term" value="C:preribosome, small subunit precursor"/>
    <property type="evidence" value="ECO:0007669"/>
    <property type="project" value="TreeGrafter"/>
</dbReference>
<keyword evidence="18" id="KW-1185">Reference proteome</keyword>